<protein>
    <submittedName>
        <fullName evidence="2">Uncharacterized protein</fullName>
    </submittedName>
</protein>
<organism evidence="2 3">
    <name type="scientific">Solitalea longa</name>
    <dbReference type="NCBI Taxonomy" id="2079460"/>
    <lineage>
        <taxon>Bacteria</taxon>
        <taxon>Pseudomonadati</taxon>
        <taxon>Bacteroidota</taxon>
        <taxon>Sphingobacteriia</taxon>
        <taxon>Sphingobacteriales</taxon>
        <taxon>Sphingobacteriaceae</taxon>
        <taxon>Solitalea</taxon>
    </lineage>
</organism>
<feature type="compositionally biased region" description="Polar residues" evidence="1">
    <location>
        <begin position="1"/>
        <end position="17"/>
    </location>
</feature>
<evidence type="ECO:0000313" key="2">
    <source>
        <dbReference type="EMBL" id="POY34654.1"/>
    </source>
</evidence>
<gene>
    <name evidence="2" type="ORF">C3K47_19085</name>
</gene>
<accession>A0A2S4ZWA6</accession>
<comment type="caution">
    <text evidence="2">The sequence shown here is derived from an EMBL/GenBank/DDBJ whole genome shotgun (WGS) entry which is preliminary data.</text>
</comment>
<dbReference type="Proteomes" id="UP000236893">
    <property type="component" value="Unassembled WGS sequence"/>
</dbReference>
<proteinExistence type="predicted"/>
<name>A0A2S4ZWA6_9SPHI</name>
<evidence type="ECO:0000256" key="1">
    <source>
        <dbReference type="SAM" id="MobiDB-lite"/>
    </source>
</evidence>
<feature type="region of interest" description="Disordered" evidence="1">
    <location>
        <begin position="1"/>
        <end position="20"/>
    </location>
</feature>
<dbReference type="AlphaFoldDB" id="A0A2S4ZWA6"/>
<keyword evidence="3" id="KW-1185">Reference proteome</keyword>
<evidence type="ECO:0000313" key="3">
    <source>
        <dbReference type="Proteomes" id="UP000236893"/>
    </source>
</evidence>
<reference evidence="2 3" key="1">
    <citation type="submission" date="2018-01" db="EMBL/GenBank/DDBJ databases">
        <authorList>
            <person name="Gaut B.S."/>
            <person name="Morton B.R."/>
            <person name="Clegg M.T."/>
            <person name="Duvall M.R."/>
        </authorList>
    </citation>
    <scope>NUCLEOTIDE SEQUENCE [LARGE SCALE GENOMIC DNA]</scope>
    <source>
        <strain evidence="2 3">HR-AV</strain>
    </source>
</reference>
<sequence length="68" mass="7538">MKESSLTTSENDNNVNPTELHKLRLGNPKLFTAILQARKRINGLCRLPRAFMPLTACKPVGLDSCKKG</sequence>
<dbReference type="EMBL" id="PQVF01000022">
    <property type="protein sequence ID" value="POY34654.1"/>
    <property type="molecule type" value="Genomic_DNA"/>
</dbReference>